<keyword evidence="2" id="KW-1185">Reference proteome</keyword>
<dbReference type="Proteomes" id="UP001607303">
    <property type="component" value="Unassembled WGS sequence"/>
</dbReference>
<proteinExistence type="predicted"/>
<evidence type="ECO:0000313" key="1">
    <source>
        <dbReference type="EMBL" id="KAL2745601.1"/>
    </source>
</evidence>
<organism evidence="1 2">
    <name type="scientific">Vespula maculifrons</name>
    <name type="common">Eastern yellow jacket</name>
    <name type="synonym">Wasp</name>
    <dbReference type="NCBI Taxonomy" id="7453"/>
    <lineage>
        <taxon>Eukaryota</taxon>
        <taxon>Metazoa</taxon>
        <taxon>Ecdysozoa</taxon>
        <taxon>Arthropoda</taxon>
        <taxon>Hexapoda</taxon>
        <taxon>Insecta</taxon>
        <taxon>Pterygota</taxon>
        <taxon>Neoptera</taxon>
        <taxon>Endopterygota</taxon>
        <taxon>Hymenoptera</taxon>
        <taxon>Apocrita</taxon>
        <taxon>Aculeata</taxon>
        <taxon>Vespoidea</taxon>
        <taxon>Vespidae</taxon>
        <taxon>Vespinae</taxon>
        <taxon>Vespula</taxon>
    </lineage>
</organism>
<protein>
    <submittedName>
        <fullName evidence="1">Nucleic-acid-binding protein from mobile element jockey-like</fullName>
    </submittedName>
</protein>
<name>A0ABD2CKH4_VESMC</name>
<accession>A0ABD2CKH4</accession>
<sequence>MRWKKDSESLQNWKPVKTSSKKYKIIGTSDQKNTPQQKQSQIHIEVQVIEPLLEFLKEAVSNSYTIKQLQYINENLSCDVRLNNPLEMETAVDNLITSIQETGIKFYR</sequence>
<dbReference type="EMBL" id="JAYRBN010000042">
    <property type="protein sequence ID" value="KAL2745601.1"/>
    <property type="molecule type" value="Genomic_DNA"/>
</dbReference>
<reference evidence="1 2" key="1">
    <citation type="journal article" date="2024" name="Ann. Entomol. Soc. Am.">
        <title>Genomic analyses of the southern and eastern yellowjacket wasps (Hymenoptera: Vespidae) reveal evolutionary signatures of social life.</title>
        <authorList>
            <person name="Catto M.A."/>
            <person name="Caine P.B."/>
            <person name="Orr S.E."/>
            <person name="Hunt B.G."/>
            <person name="Goodisman M.A.D."/>
        </authorList>
    </citation>
    <scope>NUCLEOTIDE SEQUENCE [LARGE SCALE GENOMIC DNA]</scope>
    <source>
        <strain evidence="1">232</strain>
        <tissue evidence="1">Head and thorax</tissue>
    </source>
</reference>
<comment type="caution">
    <text evidence="1">The sequence shown here is derived from an EMBL/GenBank/DDBJ whole genome shotgun (WGS) entry which is preliminary data.</text>
</comment>
<gene>
    <name evidence="1" type="ORF">V1477_006165</name>
</gene>
<dbReference type="AlphaFoldDB" id="A0ABD2CKH4"/>
<evidence type="ECO:0000313" key="2">
    <source>
        <dbReference type="Proteomes" id="UP001607303"/>
    </source>
</evidence>